<keyword evidence="5" id="KW-1185">Reference proteome</keyword>
<protein>
    <recommendedName>
        <fullName evidence="6">Glycosyl transferase family 1 domain-containing protein</fullName>
    </recommendedName>
</protein>
<keyword evidence="1" id="KW-0808">Transferase</keyword>
<dbReference type="InterPro" id="IPR028098">
    <property type="entry name" value="Glyco_trans_4-like_N"/>
</dbReference>
<gene>
    <name evidence="4" type="ORF">BXT84_10785</name>
</gene>
<dbReference type="PANTHER" id="PTHR46401">
    <property type="entry name" value="GLYCOSYLTRANSFERASE WBBK-RELATED"/>
    <property type="match status" value="1"/>
</dbReference>
<dbReference type="SUPFAM" id="SSF53756">
    <property type="entry name" value="UDP-Glycosyltransferase/glycogen phosphorylase"/>
    <property type="match status" value="1"/>
</dbReference>
<accession>A0ABM6RSU4</accession>
<sequence length="391" mass="44237">MKILHIVNGKVPRNPSESSVSGIVLATINIAQRQAELGHTVSVVSVSSEVFNRQWKGINLYSLKEWPYARIILGKKNLNFRIHGPLISLTRRYQFDVIHGHQYTYFRFLRAKRFYAHFHSDPFHPGAKPYESLDYKPSDWLTVSRYSTGYFVPSNFLAGQLILGGLERDKITVVPNGIEINKFLQPVASSTIRGFRNKWNLTSKDYIFLFVGAITPEKGLLELLQSFRYLQKRKLNIKLLIVGSSSLWGMNSNRISQYEDSLRHYSNNRTTRGSVVWAGKIRNDSMPVVYSSVDAVVAPSLWSEGFHLVTLEAMVSGKPVIGSSHGGIGELLNLSGGLTISPFRPRTMVSSMSILSRYPSMAKSLGRKLQKYAQRYTWERSVDIIEKTITG</sequence>
<dbReference type="Pfam" id="PF13439">
    <property type="entry name" value="Glyco_transf_4"/>
    <property type="match status" value="1"/>
</dbReference>
<dbReference type="PANTHER" id="PTHR46401:SF2">
    <property type="entry name" value="GLYCOSYLTRANSFERASE WBBK-RELATED"/>
    <property type="match status" value="1"/>
</dbReference>
<proteinExistence type="predicted"/>
<reference evidence="4 5" key="1">
    <citation type="journal article" date="2019" name="Sci. Rep.">
        <title>Sulfobacillus thermotolerans: new insights into resistance and metabolic capacities of acidophilic chemolithotrophs.</title>
        <authorList>
            <person name="Panyushkina A.E."/>
            <person name="Babenko V.V."/>
            <person name="Nikitina A.S."/>
            <person name="Selezneva O.V."/>
            <person name="Tsaplina I.A."/>
            <person name="Letarova M.A."/>
            <person name="Kostryukova E.S."/>
            <person name="Letarov A.V."/>
        </authorList>
    </citation>
    <scope>NUCLEOTIDE SEQUENCE [LARGE SCALE GENOMIC DNA]</scope>
    <source>
        <strain evidence="4 5">Kr1</strain>
    </source>
</reference>
<evidence type="ECO:0000313" key="4">
    <source>
        <dbReference type="EMBL" id="AUW94365.1"/>
    </source>
</evidence>
<evidence type="ECO:0000313" key="5">
    <source>
        <dbReference type="Proteomes" id="UP000325292"/>
    </source>
</evidence>
<feature type="domain" description="Glycosyl transferase family 1" evidence="2">
    <location>
        <begin position="195"/>
        <end position="364"/>
    </location>
</feature>
<dbReference type="EMBL" id="CP019454">
    <property type="protein sequence ID" value="AUW94365.1"/>
    <property type="molecule type" value="Genomic_DNA"/>
</dbReference>
<dbReference type="Gene3D" id="3.40.50.2000">
    <property type="entry name" value="Glycogen Phosphorylase B"/>
    <property type="match status" value="2"/>
</dbReference>
<evidence type="ECO:0000259" key="3">
    <source>
        <dbReference type="Pfam" id="PF13439"/>
    </source>
</evidence>
<feature type="domain" description="Glycosyltransferase subfamily 4-like N-terminal" evidence="3">
    <location>
        <begin position="21"/>
        <end position="181"/>
    </location>
</feature>
<evidence type="ECO:0008006" key="6">
    <source>
        <dbReference type="Google" id="ProtNLM"/>
    </source>
</evidence>
<dbReference type="CDD" id="cd03801">
    <property type="entry name" value="GT4_PimA-like"/>
    <property type="match status" value="1"/>
</dbReference>
<dbReference type="Proteomes" id="UP000325292">
    <property type="component" value="Chromosome"/>
</dbReference>
<organism evidence="4 5">
    <name type="scientific">Sulfobacillus thermotolerans</name>
    <dbReference type="NCBI Taxonomy" id="338644"/>
    <lineage>
        <taxon>Bacteria</taxon>
        <taxon>Bacillati</taxon>
        <taxon>Bacillota</taxon>
        <taxon>Clostridia</taxon>
        <taxon>Eubacteriales</taxon>
        <taxon>Clostridiales Family XVII. Incertae Sedis</taxon>
        <taxon>Sulfobacillus</taxon>
    </lineage>
</organism>
<dbReference type="InterPro" id="IPR001296">
    <property type="entry name" value="Glyco_trans_1"/>
</dbReference>
<evidence type="ECO:0000256" key="1">
    <source>
        <dbReference type="ARBA" id="ARBA00022679"/>
    </source>
</evidence>
<dbReference type="Pfam" id="PF00534">
    <property type="entry name" value="Glycos_transf_1"/>
    <property type="match status" value="1"/>
</dbReference>
<evidence type="ECO:0000259" key="2">
    <source>
        <dbReference type="Pfam" id="PF00534"/>
    </source>
</evidence>
<name>A0ABM6RSU4_9FIRM</name>